<dbReference type="GO" id="GO:0004819">
    <property type="term" value="F:glutamine-tRNA ligase activity"/>
    <property type="evidence" value="ECO:0007669"/>
    <property type="project" value="UniProtKB-UniRule"/>
</dbReference>
<evidence type="ECO:0000256" key="1">
    <source>
        <dbReference type="ARBA" id="ARBA00005594"/>
    </source>
</evidence>
<dbReference type="NCBIfam" id="NF011291">
    <property type="entry name" value="PRK14703.1"/>
    <property type="match status" value="1"/>
</dbReference>
<dbReference type="FunFam" id="2.40.240.10:FF:000001">
    <property type="entry name" value="Glutamine--tRNA ligase"/>
    <property type="match status" value="1"/>
</dbReference>
<dbReference type="Proteomes" id="UP000002534">
    <property type="component" value="Chromosome"/>
</dbReference>
<dbReference type="InterPro" id="IPR014729">
    <property type="entry name" value="Rossmann-like_a/b/a_fold"/>
</dbReference>
<keyword evidence="3 8" id="KW-0436">Ligase</keyword>
<dbReference type="eggNOG" id="COG0008">
    <property type="taxonomic scope" value="Bacteria"/>
</dbReference>
<dbReference type="InterPro" id="IPR022861">
    <property type="entry name" value="Gln_tRNA_ligase_bac"/>
</dbReference>
<comment type="catalytic activity">
    <reaction evidence="8">
        <text>tRNA(Gln) + L-glutamine + ATP = L-glutaminyl-tRNA(Gln) + AMP + diphosphate</text>
        <dbReference type="Rhea" id="RHEA:20121"/>
        <dbReference type="Rhea" id="RHEA-COMP:9662"/>
        <dbReference type="Rhea" id="RHEA-COMP:9681"/>
        <dbReference type="ChEBI" id="CHEBI:30616"/>
        <dbReference type="ChEBI" id="CHEBI:33019"/>
        <dbReference type="ChEBI" id="CHEBI:58359"/>
        <dbReference type="ChEBI" id="CHEBI:78442"/>
        <dbReference type="ChEBI" id="CHEBI:78521"/>
        <dbReference type="ChEBI" id="CHEBI:456215"/>
        <dbReference type="EC" id="6.1.1.18"/>
    </reaction>
</comment>
<comment type="subunit">
    <text evidence="8">Monomer.</text>
</comment>
<dbReference type="PROSITE" id="PS00178">
    <property type="entry name" value="AA_TRNA_LIGASE_I"/>
    <property type="match status" value="1"/>
</dbReference>
<evidence type="ECO:0000256" key="2">
    <source>
        <dbReference type="ARBA" id="ARBA00022490"/>
    </source>
</evidence>
<dbReference type="OrthoDB" id="9807503at2"/>
<dbReference type="NCBIfam" id="TIGR00440">
    <property type="entry name" value="glnS"/>
    <property type="match status" value="1"/>
</dbReference>
<accession>Q3A8C8</accession>
<feature type="domain" description="tRNA synthetases class I (E and Q) anti-codon binding" evidence="12">
    <location>
        <begin position="470"/>
        <end position="545"/>
    </location>
</feature>
<dbReference type="Gene3D" id="3.40.50.620">
    <property type="entry name" value="HUPs"/>
    <property type="match status" value="1"/>
</dbReference>
<evidence type="ECO:0000256" key="3">
    <source>
        <dbReference type="ARBA" id="ARBA00022598"/>
    </source>
</evidence>
<evidence type="ECO:0000256" key="8">
    <source>
        <dbReference type="HAMAP-Rule" id="MF_00126"/>
    </source>
</evidence>
<dbReference type="GO" id="GO:0005524">
    <property type="term" value="F:ATP binding"/>
    <property type="evidence" value="ECO:0007669"/>
    <property type="project" value="UniProtKB-UniRule"/>
</dbReference>
<feature type="binding site" evidence="8">
    <location>
        <begin position="49"/>
        <end position="55"/>
    </location>
    <ligand>
        <name>ATP</name>
        <dbReference type="ChEBI" id="CHEBI:30616"/>
    </ligand>
</feature>
<dbReference type="SUPFAM" id="SSF50715">
    <property type="entry name" value="Ribosomal protein L25-like"/>
    <property type="match status" value="1"/>
</dbReference>
<feature type="binding site" evidence="8">
    <location>
        <position position="80"/>
    </location>
    <ligand>
        <name>L-glutamine</name>
        <dbReference type="ChEBI" id="CHEBI:58359"/>
    </ligand>
</feature>
<dbReference type="InterPro" id="IPR004514">
    <property type="entry name" value="Gln-tRNA-synth"/>
</dbReference>
<feature type="domain" description="Glutamyl/glutaminyl-tRNA synthetase class Ib catalytic" evidence="10">
    <location>
        <begin position="36"/>
        <end position="349"/>
    </location>
</feature>
<dbReference type="InterPro" id="IPR001412">
    <property type="entry name" value="aa-tRNA-synth_I_CS"/>
</dbReference>
<keyword evidence="6 8" id="KW-0648">Protein biosynthesis</keyword>
<dbReference type="InterPro" id="IPR020056">
    <property type="entry name" value="Rbsml_bL25/Gln-tRNA_synth_N"/>
</dbReference>
<feature type="binding site" evidence="8">
    <location>
        <begin position="43"/>
        <end position="45"/>
    </location>
    <ligand>
        <name>ATP</name>
        <dbReference type="ChEBI" id="CHEBI:30616"/>
    </ligand>
</feature>
<dbReference type="InterPro" id="IPR020059">
    <property type="entry name" value="Glu/Gln-tRNA-synth_Ib_codon-bd"/>
</dbReference>
<comment type="similarity">
    <text evidence="1 8 9">Belongs to the class-I aminoacyl-tRNA synthetase family.</text>
</comment>
<keyword evidence="5 8" id="KW-0067">ATP-binding</keyword>
<dbReference type="InterPro" id="IPR050132">
    <property type="entry name" value="Gln/Glu-tRNA_Ligase"/>
</dbReference>
<dbReference type="CDD" id="cd00807">
    <property type="entry name" value="GlnRS_core"/>
    <property type="match status" value="1"/>
</dbReference>
<evidence type="ECO:0000256" key="6">
    <source>
        <dbReference type="ARBA" id="ARBA00022917"/>
    </source>
</evidence>
<reference evidence="13 14" key="2">
    <citation type="journal article" date="2012" name="BMC Genomics">
        <title>The genome of Pelobacter carbinolicus reveals surprising metabolic capabilities and physiological features.</title>
        <authorList>
            <person name="Aklujkar M."/>
            <person name="Haveman S.A."/>
            <person name="Didonato R.Jr."/>
            <person name="Chertkov O."/>
            <person name="Han C.S."/>
            <person name="Land M.L."/>
            <person name="Brown P."/>
            <person name="Lovley D.R."/>
        </authorList>
    </citation>
    <scope>NUCLEOTIDE SEQUENCE [LARGE SCALE GENOMIC DNA]</scope>
    <source>
        <strain evidence="14">DSM 2380 / NBRC 103641 / GraBd1</strain>
    </source>
</reference>
<dbReference type="SUPFAM" id="SSF52374">
    <property type="entry name" value="Nucleotidylyl transferase"/>
    <property type="match status" value="1"/>
</dbReference>
<dbReference type="Pfam" id="PF00749">
    <property type="entry name" value="tRNA-synt_1c"/>
    <property type="match status" value="1"/>
</dbReference>
<evidence type="ECO:0000313" key="14">
    <source>
        <dbReference type="Proteomes" id="UP000002534"/>
    </source>
</evidence>
<gene>
    <name evidence="8 13" type="primary">glnS</name>
    <name evidence="13" type="ordered locus">Pcar_0101</name>
</gene>
<dbReference type="GO" id="GO:0006424">
    <property type="term" value="P:glutamyl-tRNA aminoacylation"/>
    <property type="evidence" value="ECO:0007669"/>
    <property type="project" value="UniProtKB-UniRule"/>
</dbReference>
<evidence type="ECO:0000259" key="12">
    <source>
        <dbReference type="Pfam" id="PF20974"/>
    </source>
</evidence>
<proteinExistence type="inferred from homology"/>
<evidence type="ECO:0000256" key="5">
    <source>
        <dbReference type="ARBA" id="ARBA00022840"/>
    </source>
</evidence>
<dbReference type="InterPro" id="IPR049437">
    <property type="entry name" value="tRNA-synt_1c_C2"/>
</dbReference>
<feature type="binding site" evidence="8">
    <location>
        <begin position="281"/>
        <end position="283"/>
    </location>
    <ligand>
        <name>ATP</name>
        <dbReference type="ChEBI" id="CHEBI:30616"/>
    </ligand>
</feature>
<feature type="short sequence motif" description="'HIGH' region" evidence="8">
    <location>
        <begin position="42"/>
        <end position="52"/>
    </location>
</feature>
<dbReference type="EMBL" id="CP000142">
    <property type="protein sequence ID" value="ABA87364.1"/>
    <property type="molecule type" value="Genomic_DNA"/>
</dbReference>
<comment type="caution">
    <text evidence="8">Lacks conserved residue(s) required for the propagation of feature annotation.</text>
</comment>
<reference evidence="14" key="1">
    <citation type="submission" date="2005-10" db="EMBL/GenBank/DDBJ databases">
        <title>Complete sequence of Pelobacter carbinolicus DSM 2380.</title>
        <authorList>
            <person name="Copeland A."/>
            <person name="Lucas S."/>
            <person name="Lapidus A."/>
            <person name="Barry K."/>
            <person name="Detter J.C."/>
            <person name="Glavina T."/>
            <person name="Hammon N."/>
            <person name="Israni S."/>
            <person name="Pitluck S."/>
            <person name="Chertkov O."/>
            <person name="Schmutz J."/>
            <person name="Larimer F."/>
            <person name="Land M."/>
            <person name="Kyrpides N."/>
            <person name="Ivanova N."/>
            <person name="Richardson P."/>
        </authorList>
    </citation>
    <scope>NUCLEOTIDE SEQUENCE [LARGE SCALE GENOMIC DNA]</scope>
    <source>
        <strain evidence="14">DSM 2380 / NBRC 103641 / GraBd1</strain>
    </source>
</reference>
<dbReference type="FunFam" id="3.40.50.620:FF:000037">
    <property type="entry name" value="Glutamine--tRNA ligase cytoplasmic"/>
    <property type="match status" value="1"/>
</dbReference>
<feature type="binding site" evidence="8">
    <location>
        <position position="244"/>
    </location>
    <ligand>
        <name>ATP</name>
        <dbReference type="ChEBI" id="CHEBI:30616"/>
    </ligand>
</feature>
<feature type="binding site" evidence="8">
    <location>
        <begin position="273"/>
        <end position="274"/>
    </location>
    <ligand>
        <name>ATP</name>
        <dbReference type="ChEBI" id="CHEBI:30616"/>
    </ligand>
</feature>
<organism evidence="13 14">
    <name type="scientific">Syntrophotalea carbinolica (strain DSM 2380 / NBRC 103641 / GraBd1)</name>
    <name type="common">Pelobacter carbinolicus</name>
    <dbReference type="NCBI Taxonomy" id="338963"/>
    <lineage>
        <taxon>Bacteria</taxon>
        <taxon>Pseudomonadati</taxon>
        <taxon>Thermodesulfobacteriota</taxon>
        <taxon>Desulfuromonadia</taxon>
        <taxon>Desulfuromonadales</taxon>
        <taxon>Syntrophotaleaceae</taxon>
        <taxon>Syntrophotalea</taxon>
    </lineage>
</organism>
<dbReference type="PANTHER" id="PTHR43097">
    <property type="entry name" value="GLUTAMINE-TRNA LIGASE"/>
    <property type="match status" value="1"/>
</dbReference>
<keyword evidence="2 8" id="KW-0963">Cytoplasm</keyword>
<name>Q3A8C8_SYNC1</name>
<evidence type="ECO:0000256" key="4">
    <source>
        <dbReference type="ARBA" id="ARBA00022741"/>
    </source>
</evidence>
<dbReference type="STRING" id="338963.Pcar_0101"/>
<dbReference type="AlphaFoldDB" id="Q3A8C8"/>
<evidence type="ECO:0000313" key="13">
    <source>
        <dbReference type="EMBL" id="ABA87364.1"/>
    </source>
</evidence>
<dbReference type="KEGG" id="pca:Pcar_0101"/>
<keyword evidence="14" id="KW-1185">Reference proteome</keyword>
<dbReference type="InterPro" id="IPR020058">
    <property type="entry name" value="Glu/Gln-tRNA-synth_Ib_cat-dom"/>
</dbReference>
<dbReference type="Pfam" id="PF20974">
    <property type="entry name" value="tRNA-synt_1c_C2"/>
    <property type="match status" value="1"/>
</dbReference>
<evidence type="ECO:0000256" key="9">
    <source>
        <dbReference type="RuleBase" id="RU363037"/>
    </source>
</evidence>
<dbReference type="GO" id="GO:0005829">
    <property type="term" value="C:cytosol"/>
    <property type="evidence" value="ECO:0007669"/>
    <property type="project" value="TreeGrafter"/>
</dbReference>
<comment type="subcellular location">
    <subcellularLocation>
        <location evidence="8">Cytoplasm</location>
    </subcellularLocation>
</comment>
<dbReference type="RefSeq" id="WP_011339753.1">
    <property type="nucleotide sequence ID" value="NC_007498.2"/>
</dbReference>
<protein>
    <recommendedName>
        <fullName evidence="8">Glutamine--tRNA ligase</fullName>
        <ecNumber evidence="8">6.1.1.18</ecNumber>
    </recommendedName>
    <alternativeName>
        <fullName evidence="8">Glutaminyl-tRNA synthetase</fullName>
        <shortName evidence="8">GlnRS</shortName>
    </alternativeName>
</protein>
<feature type="binding site" evidence="8">
    <location>
        <position position="225"/>
    </location>
    <ligand>
        <name>L-glutamine</name>
        <dbReference type="ChEBI" id="CHEBI:58359"/>
    </ligand>
</feature>
<dbReference type="GO" id="GO:0006425">
    <property type="term" value="P:glutaminyl-tRNA aminoacylation"/>
    <property type="evidence" value="ECO:0007669"/>
    <property type="project" value="UniProtKB-UniRule"/>
</dbReference>
<sequence>MSNKDSMESAEPTAPTNFIRTIIDTDLSQNKNNGCVVTRFPPEPNGFLHIGHAKSICLNFGLARDYADAPGGSRCHLRFDDTNPTKEEQEYIDSIKETVQWLGFEWGKHEYYASDYFEQLYRWAIQLIEAGKAYVDDLTAEEIRAHRGTLTEPGKNSPYRDRSVEENLALFEAMKNGDFPDGSKVLRAKIDMSAPNLNLRDPVMYRILHAEHHRTGNAWCIYPMYDFTHGQSDSLEGVTHSICTLEFEAHRPLYDWFIEQLGIHHPQQIEFARLNINYTVMSKRKLLELVNGNYVQGWEDPRMPTLAGLRRRGFTPAAIRNFCERIGVSKKDSCVDMGFLEFCVREDLDRSTPRAMAVLNPLRLVIENYPEGQSEEFEAPNHPNDPTMGNRKVPFSRVVYIERDDFMEDPPKKFFRLAPGREVRLKYAYLVRCEDVVRDPDSGEIIELRCSYDPDSRGGSAPDGRKVKGTLHWVSEAHAVKAEVRLYDRLFNAANPDGDKEVDFKTHLNPDSLQTVKDCLLEPSLAEAAPESRYQFERLGYFCADRYECKPDNLVFNRTVTLRDSWAKAGAK</sequence>
<keyword evidence="4 8" id="KW-0547">Nucleotide-binding</keyword>
<dbReference type="Gene3D" id="2.40.240.10">
    <property type="entry name" value="Ribosomal Protein L25, Chain P"/>
    <property type="match status" value="2"/>
</dbReference>
<evidence type="ECO:0000259" key="10">
    <source>
        <dbReference type="Pfam" id="PF00749"/>
    </source>
</evidence>
<dbReference type="InterPro" id="IPR011035">
    <property type="entry name" value="Ribosomal_bL25/Gln-tRNA_synth"/>
</dbReference>
<dbReference type="PANTHER" id="PTHR43097:SF5">
    <property type="entry name" value="GLUTAMATE--TRNA LIGASE"/>
    <property type="match status" value="1"/>
</dbReference>
<dbReference type="HAMAP" id="MF_00126">
    <property type="entry name" value="Gln_tRNA_synth"/>
    <property type="match status" value="1"/>
</dbReference>
<feature type="short sequence motif" description="'KMSKS' region" evidence="8">
    <location>
        <begin position="280"/>
        <end position="284"/>
    </location>
</feature>
<evidence type="ECO:0000259" key="11">
    <source>
        <dbReference type="Pfam" id="PF03950"/>
    </source>
</evidence>
<dbReference type="HOGENOM" id="CLU_001882_2_3_7"/>
<feature type="domain" description="Glutamyl/glutaminyl-tRNA synthetase class Ib anti-codon binding" evidence="11">
    <location>
        <begin position="353"/>
        <end position="453"/>
    </location>
</feature>
<keyword evidence="7 8" id="KW-0030">Aminoacyl-tRNA synthetase</keyword>
<dbReference type="EC" id="6.1.1.18" evidence="8"/>
<dbReference type="Pfam" id="PF03950">
    <property type="entry name" value="tRNA-synt_1c_C"/>
    <property type="match status" value="1"/>
</dbReference>
<evidence type="ECO:0000256" key="7">
    <source>
        <dbReference type="ARBA" id="ARBA00023146"/>
    </source>
</evidence>